<name>A0ABT8RCD8_9BACT</name>
<keyword evidence="3" id="KW-0804">Transcription</keyword>
<dbReference type="RefSeq" id="WP_302039222.1">
    <property type="nucleotide sequence ID" value="NZ_JAUKPO010000011.1"/>
</dbReference>
<evidence type="ECO:0000256" key="2">
    <source>
        <dbReference type="ARBA" id="ARBA00023082"/>
    </source>
</evidence>
<dbReference type="InterPro" id="IPR039425">
    <property type="entry name" value="RNA_pol_sigma-70-like"/>
</dbReference>
<sequence length="267" mass="31074">MTETLTCLPIARTVIQTPVLSRYQWDRTLAQASSKCVQAYRCGGECQIKKCLDTCLLHMLYEGSQEAERAIQYIYPLYFKDLLNYVQEQGCAETQEAEDIVQTVLIDFFVRAQKVNIQLREASLKVYLCHAVKNRWIDKTRTKPFRGSTSDKILTNQTDTGEITIEQELEKQKRIYALLQKIFPKTQDNCSKIMRYYFFKLMSYEEIMETEVGKSYGSVEALRNKVHRCSEKFKRVLADEALLREFADIYGKEGIKLNRSGDHHEKG</sequence>
<dbReference type="Gene3D" id="1.10.1740.10">
    <property type="match status" value="1"/>
</dbReference>
<proteinExistence type="predicted"/>
<protein>
    <submittedName>
        <fullName evidence="4">Sigma-70 family RNA polymerase sigma factor</fullName>
    </submittedName>
</protein>
<evidence type="ECO:0000256" key="3">
    <source>
        <dbReference type="ARBA" id="ARBA00023163"/>
    </source>
</evidence>
<keyword evidence="2" id="KW-0731">Sigma factor</keyword>
<dbReference type="SUPFAM" id="SSF88946">
    <property type="entry name" value="Sigma2 domain of RNA polymerase sigma factors"/>
    <property type="match status" value="1"/>
</dbReference>
<organism evidence="4 5">
    <name type="scientific">Rhodocytophaga aerolata</name>
    <dbReference type="NCBI Taxonomy" id="455078"/>
    <lineage>
        <taxon>Bacteria</taxon>
        <taxon>Pseudomonadati</taxon>
        <taxon>Bacteroidota</taxon>
        <taxon>Cytophagia</taxon>
        <taxon>Cytophagales</taxon>
        <taxon>Rhodocytophagaceae</taxon>
        <taxon>Rhodocytophaga</taxon>
    </lineage>
</organism>
<accession>A0ABT8RCD8</accession>
<dbReference type="EMBL" id="JAUKPO010000011">
    <property type="protein sequence ID" value="MDO1448422.1"/>
    <property type="molecule type" value="Genomic_DNA"/>
</dbReference>
<evidence type="ECO:0000313" key="5">
    <source>
        <dbReference type="Proteomes" id="UP001168528"/>
    </source>
</evidence>
<comment type="caution">
    <text evidence="4">The sequence shown here is derived from an EMBL/GenBank/DDBJ whole genome shotgun (WGS) entry which is preliminary data.</text>
</comment>
<dbReference type="PANTHER" id="PTHR43133:SF46">
    <property type="entry name" value="RNA POLYMERASE SIGMA-70 FACTOR ECF SUBFAMILY"/>
    <property type="match status" value="1"/>
</dbReference>
<gene>
    <name evidence="4" type="ORF">Q0590_19255</name>
</gene>
<evidence type="ECO:0000256" key="1">
    <source>
        <dbReference type="ARBA" id="ARBA00023015"/>
    </source>
</evidence>
<dbReference type="PANTHER" id="PTHR43133">
    <property type="entry name" value="RNA POLYMERASE ECF-TYPE SIGMA FACTO"/>
    <property type="match status" value="1"/>
</dbReference>
<keyword evidence="5" id="KW-1185">Reference proteome</keyword>
<evidence type="ECO:0000313" key="4">
    <source>
        <dbReference type="EMBL" id="MDO1448422.1"/>
    </source>
</evidence>
<dbReference type="Proteomes" id="UP001168528">
    <property type="component" value="Unassembled WGS sequence"/>
</dbReference>
<reference evidence="4" key="1">
    <citation type="submission" date="2023-07" db="EMBL/GenBank/DDBJ databases">
        <title>The genome sequence of Rhodocytophaga aerolata KACC 12507.</title>
        <authorList>
            <person name="Zhang X."/>
        </authorList>
    </citation>
    <scope>NUCLEOTIDE SEQUENCE</scope>
    <source>
        <strain evidence="4">KACC 12507</strain>
    </source>
</reference>
<dbReference type="InterPro" id="IPR013325">
    <property type="entry name" value="RNA_pol_sigma_r2"/>
</dbReference>
<keyword evidence="1" id="KW-0805">Transcription regulation</keyword>